<dbReference type="CDD" id="cd04471">
    <property type="entry name" value="S1_RNase_R"/>
    <property type="match status" value="1"/>
</dbReference>
<dbReference type="Gene3D" id="2.40.50.140">
    <property type="entry name" value="Nucleic acid-binding proteins"/>
    <property type="match status" value="1"/>
</dbReference>
<name>A0A645FKV2_9ZZZZ</name>
<dbReference type="GO" id="GO:0003723">
    <property type="term" value="F:RNA binding"/>
    <property type="evidence" value="ECO:0007669"/>
    <property type="project" value="InterPro"/>
</dbReference>
<accession>A0A645FKV2</accession>
<keyword evidence="3" id="KW-0175">Coiled coil</keyword>
<keyword evidence="2 5" id="KW-0378">Hydrolase</keyword>
<dbReference type="InterPro" id="IPR050180">
    <property type="entry name" value="RNR_Ribonuclease"/>
</dbReference>
<reference evidence="5" key="1">
    <citation type="submission" date="2019-08" db="EMBL/GenBank/DDBJ databases">
        <authorList>
            <person name="Kucharzyk K."/>
            <person name="Murdoch R.W."/>
            <person name="Higgins S."/>
            <person name="Loffler F."/>
        </authorList>
    </citation>
    <scope>NUCLEOTIDE SEQUENCE</scope>
</reference>
<feature type="domain" description="S1 motif" evidence="4">
    <location>
        <begin position="116"/>
        <end position="196"/>
    </location>
</feature>
<proteinExistence type="predicted"/>
<dbReference type="Pfam" id="PF00773">
    <property type="entry name" value="RNB"/>
    <property type="match status" value="1"/>
</dbReference>
<gene>
    <name evidence="5" type="primary">rnr_49</name>
    <name evidence="5" type="ORF">SDC9_162367</name>
</gene>
<dbReference type="InterPro" id="IPR022966">
    <property type="entry name" value="RNase_II/R_CS"/>
</dbReference>
<dbReference type="PROSITE" id="PS01175">
    <property type="entry name" value="RIBONUCLEASE_II"/>
    <property type="match status" value="1"/>
</dbReference>
<dbReference type="SMART" id="SM00316">
    <property type="entry name" value="S1"/>
    <property type="match status" value="1"/>
</dbReference>
<dbReference type="EC" id="3.1.13.1" evidence="5"/>
<organism evidence="5">
    <name type="scientific">bioreactor metagenome</name>
    <dbReference type="NCBI Taxonomy" id="1076179"/>
    <lineage>
        <taxon>unclassified sequences</taxon>
        <taxon>metagenomes</taxon>
        <taxon>ecological metagenomes</taxon>
    </lineage>
</organism>
<dbReference type="GO" id="GO:0005829">
    <property type="term" value="C:cytosol"/>
    <property type="evidence" value="ECO:0007669"/>
    <property type="project" value="TreeGrafter"/>
</dbReference>
<protein>
    <submittedName>
        <fullName evidence="5">Ribonuclease R</fullName>
        <ecNumber evidence="5">3.1.13.1</ecNumber>
    </submittedName>
</protein>
<dbReference type="SUPFAM" id="SSF50249">
    <property type="entry name" value="Nucleic acid-binding proteins"/>
    <property type="match status" value="2"/>
</dbReference>
<comment type="caution">
    <text evidence="5">The sequence shown here is derived from an EMBL/GenBank/DDBJ whole genome shotgun (WGS) entry which is preliminary data.</text>
</comment>
<dbReference type="PANTHER" id="PTHR23355">
    <property type="entry name" value="RIBONUCLEASE"/>
    <property type="match status" value="1"/>
</dbReference>
<dbReference type="InterPro" id="IPR003029">
    <property type="entry name" value="S1_domain"/>
</dbReference>
<keyword evidence="1" id="KW-0540">Nuclease</keyword>
<dbReference type="GO" id="GO:0006402">
    <property type="term" value="P:mRNA catabolic process"/>
    <property type="evidence" value="ECO:0007669"/>
    <property type="project" value="TreeGrafter"/>
</dbReference>
<dbReference type="AlphaFoldDB" id="A0A645FKV2"/>
<evidence type="ECO:0000256" key="3">
    <source>
        <dbReference type="SAM" id="Coils"/>
    </source>
</evidence>
<dbReference type="PROSITE" id="PS50126">
    <property type="entry name" value="S1"/>
    <property type="match status" value="1"/>
</dbReference>
<dbReference type="GO" id="GO:0008859">
    <property type="term" value="F:exoribonuclease II activity"/>
    <property type="evidence" value="ECO:0007669"/>
    <property type="project" value="UniProtKB-EC"/>
</dbReference>
<dbReference type="InterPro" id="IPR012340">
    <property type="entry name" value="NA-bd_OB-fold"/>
</dbReference>
<dbReference type="InterPro" id="IPR001900">
    <property type="entry name" value="RNase_II/R"/>
</dbReference>
<evidence type="ECO:0000256" key="2">
    <source>
        <dbReference type="ARBA" id="ARBA00022801"/>
    </source>
</evidence>
<dbReference type="Pfam" id="PF00575">
    <property type="entry name" value="S1"/>
    <property type="match status" value="1"/>
</dbReference>
<dbReference type="PANTHER" id="PTHR23355:SF9">
    <property type="entry name" value="DIS3-LIKE EXONUCLEASE 2"/>
    <property type="match status" value="1"/>
</dbReference>
<evidence type="ECO:0000313" key="5">
    <source>
        <dbReference type="EMBL" id="MPN15038.1"/>
    </source>
</evidence>
<dbReference type="EMBL" id="VSSQ01061746">
    <property type="protein sequence ID" value="MPN15038.1"/>
    <property type="molecule type" value="Genomic_DNA"/>
</dbReference>
<evidence type="ECO:0000256" key="1">
    <source>
        <dbReference type="ARBA" id="ARBA00022722"/>
    </source>
</evidence>
<evidence type="ECO:0000259" key="4">
    <source>
        <dbReference type="PROSITE" id="PS50126"/>
    </source>
</evidence>
<sequence length="196" mass="22828">MLGDIENTKEELVISTLMLRSLKQARYSPICTGHFGLAAKYYTHFTSPIRRYPDLQIHRIIKETIDESLNEKRLNRLKAIVEKASEQSSIREREADEAQRQVEDLRKAEYMKNHIGEEYEGVISSITSFGMFVELYNTVEGLIRLNNLSDDYYIFDQENYLLFGEHTKKTFKIGDKINIKVDSVNIPLREVNFVLA</sequence>
<feature type="coiled-coil region" evidence="3">
    <location>
        <begin position="81"/>
        <end position="108"/>
    </location>
</feature>